<reference evidence="13" key="3">
    <citation type="submission" date="2016-08" db="EMBL/GenBank/DDBJ databases">
        <title>VSG repertoire of Trypanosoma brucei EATRO 1125.</title>
        <authorList>
            <person name="Cross G.A."/>
        </authorList>
    </citation>
    <scope>NUCLEOTIDE SEQUENCE</scope>
    <source>
        <strain evidence="13">EATRO 1125</strain>
    </source>
</reference>
<feature type="region of interest" description="Disordered" evidence="9">
    <location>
        <begin position="366"/>
        <end position="397"/>
    </location>
</feature>
<dbReference type="EMBL" id="KC611314">
    <property type="protein sequence ID" value="AGH58745.1"/>
    <property type="molecule type" value="Genomic_DNA"/>
</dbReference>
<comment type="subcellular location">
    <subcellularLocation>
        <location evidence="2">Cell membrane</location>
        <topology evidence="2">Lipid-anchor</topology>
        <topology evidence="2">GPI-anchor</topology>
    </subcellularLocation>
</comment>
<reference evidence="12" key="1">
    <citation type="submission" date="2013-02" db="EMBL/GenBank/DDBJ databases">
        <authorList>
            <person name="Cross G.A.M."/>
            <person name="Kim H.-S."/>
            <person name="Wickstead B."/>
        </authorList>
    </citation>
    <scope>NUCLEOTIDE SEQUENCE</scope>
    <source>
        <strain evidence="12">Lister 427</strain>
    </source>
</reference>
<dbReference type="EMBL" id="KX699962">
    <property type="protein sequence ID" value="APD73918.1"/>
    <property type="molecule type" value="Genomic_DNA"/>
</dbReference>
<feature type="domain" description="Trypanosome variant surface glycoprotein C-terminal" evidence="10">
    <location>
        <begin position="390"/>
        <end position="500"/>
    </location>
</feature>
<dbReference type="InterPro" id="IPR019609">
    <property type="entry name" value="Variant_surf_glycoprt_trypan_C"/>
</dbReference>
<dbReference type="AlphaFoldDB" id="M4T7A8"/>
<protein>
    <submittedName>
        <fullName evidence="13">Variant surface glycoprotein 1125.2004</fullName>
    </submittedName>
    <submittedName>
        <fullName evidence="12">Variant surface glycoprotein 2003</fullName>
    </submittedName>
</protein>
<comment type="function">
    <text evidence="1">VSG forms a coat on the surface of the parasite. The trypanosome evades the immune response of the host by expressing a series of antigenically distinct VSGs from an estimated 1000 VSG genes.</text>
</comment>
<feature type="non-terminal residue" evidence="12">
    <location>
        <position position="1"/>
    </location>
</feature>
<proteinExistence type="predicted"/>
<evidence type="ECO:0000256" key="2">
    <source>
        <dbReference type="ARBA" id="ARBA00004609"/>
    </source>
</evidence>
<feature type="region of interest" description="Disordered" evidence="9">
    <location>
        <begin position="410"/>
        <end position="438"/>
    </location>
</feature>
<feature type="domain" description="Trypanosome variant surface glycoprotein B-type N-terminal" evidence="11">
    <location>
        <begin position="3"/>
        <end position="349"/>
    </location>
</feature>
<feature type="region of interest" description="Disordered" evidence="9">
    <location>
        <begin position="98"/>
        <end position="117"/>
    </location>
</feature>
<evidence type="ECO:0000256" key="8">
    <source>
        <dbReference type="ARBA" id="ARBA00023288"/>
    </source>
</evidence>
<evidence type="ECO:0000256" key="5">
    <source>
        <dbReference type="ARBA" id="ARBA00022729"/>
    </source>
</evidence>
<evidence type="ECO:0000313" key="13">
    <source>
        <dbReference type="EMBL" id="APD73918.1"/>
    </source>
</evidence>
<keyword evidence="5" id="KW-0732">Signal</keyword>
<keyword evidence="7" id="KW-0325">Glycoprotein</keyword>
<dbReference type="Pfam" id="PF10659">
    <property type="entry name" value="Trypan_glycop_C"/>
    <property type="match status" value="1"/>
</dbReference>
<dbReference type="VEuPathDB" id="TriTrypDB:Tb1125.5.5240"/>
<accession>M4T7A8</accession>
<keyword evidence="3" id="KW-1003">Cell membrane</keyword>
<dbReference type="Pfam" id="PF13206">
    <property type="entry name" value="VSG_B"/>
    <property type="match status" value="1"/>
</dbReference>
<organism evidence="12">
    <name type="scientific">Trypanosoma brucei</name>
    <dbReference type="NCBI Taxonomy" id="5691"/>
    <lineage>
        <taxon>Eukaryota</taxon>
        <taxon>Discoba</taxon>
        <taxon>Euglenozoa</taxon>
        <taxon>Kinetoplastea</taxon>
        <taxon>Metakinetoplastina</taxon>
        <taxon>Trypanosomatida</taxon>
        <taxon>Trypanosomatidae</taxon>
        <taxon>Trypanosoma</taxon>
    </lineage>
</organism>
<evidence type="ECO:0000256" key="6">
    <source>
        <dbReference type="ARBA" id="ARBA00023136"/>
    </source>
</evidence>
<evidence type="ECO:0000256" key="9">
    <source>
        <dbReference type="SAM" id="MobiDB-lite"/>
    </source>
</evidence>
<evidence type="ECO:0000256" key="7">
    <source>
        <dbReference type="ARBA" id="ARBA00023180"/>
    </source>
</evidence>
<keyword evidence="8" id="KW-0449">Lipoprotein</keyword>
<reference evidence="12" key="2">
    <citation type="journal article" date="2014" name="Mol. Biochem. Parasitol.">
        <title>Capturing the variant surface glycoprotein repertoire (the VSGnome) of Trypanosoma brucei Lister 427.</title>
        <authorList>
            <person name="Cross G.A."/>
            <person name="Kim H.S."/>
            <person name="Wickstead B."/>
        </authorList>
    </citation>
    <scope>NUCLEOTIDE SEQUENCE</scope>
    <source>
        <strain evidence="12">Lister 427</strain>
    </source>
</reference>
<evidence type="ECO:0000256" key="1">
    <source>
        <dbReference type="ARBA" id="ARBA00002523"/>
    </source>
</evidence>
<evidence type="ECO:0000256" key="3">
    <source>
        <dbReference type="ARBA" id="ARBA00022475"/>
    </source>
</evidence>
<keyword evidence="6" id="KW-0472">Membrane</keyword>
<evidence type="ECO:0000313" key="12">
    <source>
        <dbReference type="EMBL" id="AGH58745.1"/>
    </source>
</evidence>
<dbReference type="GO" id="GO:0005886">
    <property type="term" value="C:plasma membrane"/>
    <property type="evidence" value="ECO:0007669"/>
    <property type="project" value="UniProtKB-SubCell"/>
</dbReference>
<keyword evidence="4" id="KW-0336">GPI-anchor</keyword>
<dbReference type="VEuPathDB" id="TriTrypDB:Tb927.5.5240"/>
<dbReference type="InterPro" id="IPR025932">
    <property type="entry name" value="Trypano_VSG_B_N_dom"/>
</dbReference>
<feature type="compositionally biased region" description="Basic and acidic residues" evidence="9">
    <location>
        <begin position="100"/>
        <end position="117"/>
    </location>
</feature>
<evidence type="ECO:0000256" key="4">
    <source>
        <dbReference type="ARBA" id="ARBA00022622"/>
    </source>
</evidence>
<name>M4T7A8_9TRYP</name>
<evidence type="ECO:0000259" key="11">
    <source>
        <dbReference type="Pfam" id="PF13206"/>
    </source>
</evidence>
<sequence>METNIENGQNAHAFQALCKLTRLTNSELTLPADKDTKTADCWNILKLNMSVASSQWKQVFRTADKPPAWQDKLPEESKRGLDWPLLWPDWLKAIQAIEKPNGDKADDKSTYSPKTEEEKATIASKIIPIAAEAHMIATSVQIPNPPSPHLNAENIKQRLAKMLTGQDAVNTVTASDANYFGASTGSNRGTACATAASTPSPQTIGAFLACVCLGESGGEADYACDGQQTKTEVWANGGSVTASHIGALINMCGADAPHTLTAREITKAIKAFKHAVWIKSANGYLGVTKSGCNGQRTNGRCVNLTGYTDRDKGLPRHVQWLADLQALAEALQQRGQRIEAAAQAEKHLKALATHAAAITDAIKRLPSAGDRTQGQLQPIKPHTAEDQNKCKNPPNKTAAGCASVNCNYDDKEKECKPKPGSESTTTRTGEAAQEGAATSGCATHKDKAACENDKTGDKQNCEWWKGKDNEDDKDTEKCRNCSFVVNQKFSLMLSAFVSFLF</sequence>
<dbReference type="GO" id="GO:0098552">
    <property type="term" value="C:side of membrane"/>
    <property type="evidence" value="ECO:0007669"/>
    <property type="project" value="UniProtKB-KW"/>
</dbReference>
<evidence type="ECO:0000259" key="10">
    <source>
        <dbReference type="Pfam" id="PF10659"/>
    </source>
</evidence>
<feature type="compositionally biased region" description="Basic and acidic residues" evidence="9">
    <location>
        <begin position="410"/>
        <end position="419"/>
    </location>
</feature>